<sequence>MLSKPIEKLLIQLTDGLAHTAGQKLTPSGRLAAALQLIRRLLLLLREQVMSEPFKSKQEEIHFFKMVKPIFLAAKIFELERYNLEQSKPAGSWGKLLSYYERELEIIQRFFLHYAYLYQYFRAGAVEMDELYFLRGAEVPSVLVSEFEEHDIGFSTCGDHLFARFKAYEDLQDHIIEQIHLGSSADKGTQHSAYVSKKLTWTGESINLVELGYGLYDSGQLNHGKAGINDIFTWLAEHLNVSIGIPARRFVEIKRRKRLSRTRFLDNMRDSINKKIDDDERYEPEKLKSKRERQS</sequence>
<keyword evidence="3" id="KW-1185">Reference proteome</keyword>
<accession>A0ABV8NKU5</accession>
<feature type="region of interest" description="Disordered" evidence="1">
    <location>
        <begin position="275"/>
        <end position="295"/>
    </location>
</feature>
<comment type="caution">
    <text evidence="2">The sequence shown here is derived from an EMBL/GenBank/DDBJ whole genome shotgun (WGS) entry which is preliminary data.</text>
</comment>
<organism evidence="2 3">
    <name type="scientific">Pedobacter jamesrossensis</name>
    <dbReference type="NCBI Taxonomy" id="1908238"/>
    <lineage>
        <taxon>Bacteria</taxon>
        <taxon>Pseudomonadati</taxon>
        <taxon>Bacteroidota</taxon>
        <taxon>Sphingobacteriia</taxon>
        <taxon>Sphingobacteriales</taxon>
        <taxon>Sphingobacteriaceae</taxon>
        <taxon>Pedobacter</taxon>
    </lineage>
</organism>
<name>A0ABV8NKU5_9SPHI</name>
<proteinExistence type="predicted"/>
<dbReference type="Pfam" id="PF09357">
    <property type="entry name" value="RteC"/>
    <property type="match status" value="1"/>
</dbReference>
<evidence type="ECO:0000256" key="1">
    <source>
        <dbReference type="SAM" id="MobiDB-lite"/>
    </source>
</evidence>
<reference evidence="3" key="1">
    <citation type="journal article" date="2019" name="Int. J. Syst. Evol. Microbiol.">
        <title>The Global Catalogue of Microorganisms (GCM) 10K type strain sequencing project: providing services to taxonomists for standard genome sequencing and annotation.</title>
        <authorList>
            <consortium name="The Broad Institute Genomics Platform"/>
            <consortium name="The Broad Institute Genome Sequencing Center for Infectious Disease"/>
            <person name="Wu L."/>
            <person name="Ma J."/>
        </authorList>
    </citation>
    <scope>NUCLEOTIDE SEQUENCE [LARGE SCALE GENOMIC DNA]</scope>
    <source>
        <strain evidence="3">CCM 8689</strain>
    </source>
</reference>
<dbReference type="InterPro" id="IPR018534">
    <property type="entry name" value="Tet_reg_excision_RteC"/>
</dbReference>
<protein>
    <submittedName>
        <fullName evidence="2">RteC domain-containing protein</fullName>
    </submittedName>
</protein>
<evidence type="ECO:0000313" key="3">
    <source>
        <dbReference type="Proteomes" id="UP001595792"/>
    </source>
</evidence>
<evidence type="ECO:0000313" key="2">
    <source>
        <dbReference type="EMBL" id="MFC4197690.1"/>
    </source>
</evidence>
<dbReference type="EMBL" id="JBHSBY010000125">
    <property type="protein sequence ID" value="MFC4197690.1"/>
    <property type="molecule type" value="Genomic_DNA"/>
</dbReference>
<dbReference type="RefSeq" id="WP_378961325.1">
    <property type="nucleotide sequence ID" value="NZ_JBHRXC010000001.1"/>
</dbReference>
<dbReference type="Proteomes" id="UP001595792">
    <property type="component" value="Unassembled WGS sequence"/>
</dbReference>
<gene>
    <name evidence="2" type="ORF">ACFOUY_13380</name>
</gene>